<comment type="similarity">
    <text evidence="1">To bacterial alkanal monooxygenase alpha and beta chains.</text>
</comment>
<proteinExistence type="predicted"/>
<dbReference type="RefSeq" id="WP_003779126.1">
    <property type="nucleotide sequence ID" value="NZ_JH992962.1"/>
</dbReference>
<dbReference type="SUPFAM" id="SSF51679">
    <property type="entry name" value="Bacterial luciferase-like"/>
    <property type="match status" value="1"/>
</dbReference>
<dbReference type="eggNOG" id="COG2141">
    <property type="taxonomic scope" value="Bacteria"/>
</dbReference>
<dbReference type="CDD" id="cd00347">
    <property type="entry name" value="Flavin_utilizing_monoxygenases"/>
    <property type="match status" value="1"/>
</dbReference>
<gene>
    <name evidence="3" type="ORF">HMPREF9698_01562</name>
</gene>
<sequence length="335" mass="37692">MVDLGILDYAQINEGKTPSQALEETVSLARYSEELGYKRFWVAEHHNVPAFASSSPEVIMMHLLDKTREIRIGSGGVMLPHYSPLKVAENFKILEAFHPGRVDLGVGNTEGTKLVYDALNERKTVDFDYEAAIKDIQGYLTSLPEDHRHKRVTANPNIDRAPQMWVLSSSVKSARMAARLGLGYAFGIFPYPRNNRMEVGKEACQVYREEFQPSAFLKEPQVTVAPFLTVAEDQDLALAYAEALDLWLLGKDNFGDLDHFPSVKTARQYDYSKGEAKIVERNRTRMVVGEVNEVADQLQDIAQTMQADELLLIPLMPSIEARKEALKLLADKFIS</sequence>
<feature type="domain" description="Luciferase-like" evidence="2">
    <location>
        <begin position="4"/>
        <end position="304"/>
    </location>
</feature>
<dbReference type="NCBIfam" id="TIGR03558">
    <property type="entry name" value="oxido_grp_1"/>
    <property type="match status" value="1"/>
</dbReference>
<dbReference type="Pfam" id="PF00296">
    <property type="entry name" value="Bac_luciferase"/>
    <property type="match status" value="1"/>
</dbReference>
<reference evidence="3 4" key="1">
    <citation type="submission" date="2012-09" db="EMBL/GenBank/DDBJ databases">
        <title>The Genome Sequence of Alloiococcus otitis ATCC 51267.</title>
        <authorList>
            <consortium name="The Broad Institute Genome Sequencing Platform"/>
            <person name="Earl A."/>
            <person name="Ward D."/>
            <person name="Feldgarden M."/>
            <person name="Gevers D."/>
            <person name="Huys G."/>
            <person name="Walker B."/>
            <person name="Young S.K."/>
            <person name="Zeng Q."/>
            <person name="Gargeya S."/>
            <person name="Fitzgerald M."/>
            <person name="Haas B."/>
            <person name="Abouelleil A."/>
            <person name="Alvarado L."/>
            <person name="Arachchi H.M."/>
            <person name="Berlin A.M."/>
            <person name="Chapman S.B."/>
            <person name="Goldberg J."/>
            <person name="Griggs A."/>
            <person name="Gujja S."/>
            <person name="Hansen M."/>
            <person name="Howarth C."/>
            <person name="Imamovic A."/>
            <person name="Larimer J."/>
            <person name="McCowen C."/>
            <person name="Montmayeur A."/>
            <person name="Murphy C."/>
            <person name="Neiman D."/>
            <person name="Pearson M."/>
            <person name="Priest M."/>
            <person name="Roberts A."/>
            <person name="Saif S."/>
            <person name="Shea T."/>
            <person name="Sisk P."/>
            <person name="Sykes S."/>
            <person name="Wortman J."/>
            <person name="Nusbaum C."/>
            <person name="Birren B."/>
        </authorList>
    </citation>
    <scope>NUCLEOTIDE SEQUENCE [LARGE SCALE GENOMIC DNA]</scope>
    <source>
        <strain evidence="3 4">ATCC 51267</strain>
    </source>
</reference>
<dbReference type="OrthoDB" id="9780518at2"/>
<evidence type="ECO:0000313" key="4">
    <source>
        <dbReference type="Proteomes" id="UP000009875"/>
    </source>
</evidence>
<dbReference type="EMBL" id="AGXA01000031">
    <property type="protein sequence ID" value="EKU92959.1"/>
    <property type="molecule type" value="Genomic_DNA"/>
</dbReference>
<dbReference type="GO" id="GO:0016705">
    <property type="term" value="F:oxidoreductase activity, acting on paired donors, with incorporation or reduction of molecular oxygen"/>
    <property type="evidence" value="ECO:0007669"/>
    <property type="project" value="InterPro"/>
</dbReference>
<accession>K9E725</accession>
<dbReference type="PANTHER" id="PTHR30137:SF6">
    <property type="entry name" value="LUCIFERASE-LIKE MONOOXYGENASE"/>
    <property type="match status" value="1"/>
</dbReference>
<dbReference type="InterPro" id="IPR050766">
    <property type="entry name" value="Bact_Lucif_Oxidored"/>
</dbReference>
<dbReference type="InterPro" id="IPR011251">
    <property type="entry name" value="Luciferase-like_dom"/>
</dbReference>
<dbReference type="PATRIC" id="fig|883081.3.peg.1568"/>
<dbReference type="InterPro" id="IPR036661">
    <property type="entry name" value="Luciferase-like_sf"/>
</dbReference>
<name>K9E725_9LACT</name>
<dbReference type="HOGENOM" id="CLU_027853_9_0_9"/>
<evidence type="ECO:0000313" key="3">
    <source>
        <dbReference type="EMBL" id="EKU92959.1"/>
    </source>
</evidence>
<protein>
    <submittedName>
        <fullName evidence="3">Luciferase family oxidoreductase, group 1</fullName>
    </submittedName>
</protein>
<evidence type="ECO:0000256" key="1">
    <source>
        <dbReference type="ARBA" id="ARBA00007789"/>
    </source>
</evidence>
<organism evidence="3 4">
    <name type="scientific">Alloiococcus otitis ATCC 51267</name>
    <dbReference type="NCBI Taxonomy" id="883081"/>
    <lineage>
        <taxon>Bacteria</taxon>
        <taxon>Bacillati</taxon>
        <taxon>Bacillota</taxon>
        <taxon>Bacilli</taxon>
        <taxon>Lactobacillales</taxon>
        <taxon>Carnobacteriaceae</taxon>
        <taxon>Alloiococcus</taxon>
    </lineage>
</organism>
<evidence type="ECO:0000259" key="2">
    <source>
        <dbReference type="Pfam" id="PF00296"/>
    </source>
</evidence>
<dbReference type="InterPro" id="IPR019949">
    <property type="entry name" value="CmoO-like"/>
</dbReference>
<dbReference type="STRING" id="883081.HMPREF9698_01562"/>
<dbReference type="Gene3D" id="3.20.20.30">
    <property type="entry name" value="Luciferase-like domain"/>
    <property type="match status" value="1"/>
</dbReference>
<dbReference type="Proteomes" id="UP000009875">
    <property type="component" value="Unassembled WGS sequence"/>
</dbReference>
<dbReference type="AlphaFoldDB" id="K9E725"/>
<comment type="caution">
    <text evidence="3">The sequence shown here is derived from an EMBL/GenBank/DDBJ whole genome shotgun (WGS) entry which is preliminary data.</text>
</comment>
<dbReference type="PANTHER" id="PTHR30137">
    <property type="entry name" value="LUCIFERASE-LIKE MONOOXYGENASE"/>
    <property type="match status" value="1"/>
</dbReference>
<dbReference type="GO" id="GO:0005829">
    <property type="term" value="C:cytosol"/>
    <property type="evidence" value="ECO:0007669"/>
    <property type="project" value="TreeGrafter"/>
</dbReference>
<keyword evidence="4" id="KW-1185">Reference proteome</keyword>